<dbReference type="InterPro" id="IPR028261">
    <property type="entry name" value="DPD_II"/>
</dbReference>
<evidence type="ECO:0000256" key="1">
    <source>
        <dbReference type="SAM" id="MobiDB-lite"/>
    </source>
</evidence>
<dbReference type="PANTHER" id="PTHR42783">
    <property type="entry name" value="GLUTAMATE SYNTHASE [NADPH] SMALL CHAIN"/>
    <property type="match status" value="1"/>
</dbReference>
<dbReference type="Pfam" id="PF14691">
    <property type="entry name" value="Fer4_20"/>
    <property type="match status" value="1"/>
</dbReference>
<feature type="domain" description="Dihydroprymidine dehydrogenase" evidence="3">
    <location>
        <begin position="26"/>
        <end position="135"/>
    </location>
</feature>
<evidence type="ECO:0000259" key="2">
    <source>
        <dbReference type="Pfam" id="PF07992"/>
    </source>
</evidence>
<organism evidence="4">
    <name type="scientific">anaerobic digester metagenome</name>
    <dbReference type="NCBI Taxonomy" id="1263854"/>
    <lineage>
        <taxon>unclassified sequences</taxon>
        <taxon>metagenomes</taxon>
        <taxon>ecological metagenomes</taxon>
    </lineage>
</organism>
<keyword evidence="4" id="KW-0560">Oxidoreductase</keyword>
<dbReference type="InterPro" id="IPR006004">
    <property type="entry name" value="SudA-like"/>
</dbReference>
<dbReference type="PANTHER" id="PTHR42783:SF3">
    <property type="entry name" value="GLUTAMATE SYNTHASE [NADPH] SMALL CHAIN-RELATED"/>
    <property type="match status" value="1"/>
</dbReference>
<feature type="region of interest" description="Disordered" evidence="1">
    <location>
        <begin position="1"/>
        <end position="27"/>
    </location>
</feature>
<proteinExistence type="predicted"/>
<dbReference type="EC" id="1.4.1.13" evidence="4"/>
<dbReference type="Gene3D" id="3.50.50.60">
    <property type="entry name" value="FAD/NAD(P)-binding domain"/>
    <property type="match status" value="2"/>
</dbReference>
<dbReference type="SUPFAM" id="SSF46548">
    <property type="entry name" value="alpha-helical ferredoxin"/>
    <property type="match status" value="1"/>
</dbReference>
<sequence>MTGEKQPKKTIITKKNPMPAQDPQRRSKNFEEVALGYPEDTVIAEAKRCLDCKNAPCRQGCPVDVDIPAFIRLAAEGDFGGAIQKIKETNAMPAICGRVCPQESQCEKFCTLGKKHEPVAIGRIERYCADWELARGTFPQRVAPPTGRKVAVVGSGPAGLTCAADLAKAGHRVTVFEALHVAGGVLMYGIPEFRLPKRVVHAEVENLKKLGVGIEVNAVVGKFATVDELLNGGGFDAVFIGTGAGLPYFMKIPGENACGVYSANEFLTRTNLMKAYRFPGSDTPIRVGRKVAVLGGGNVAMDSARTALRLGTEESWIVYRRSVHELPARREEVEHAVEEGVKFAFLTSPTRIIHDDNYWVTGMECLRYELGEPDASGRRSPVPIPGTEFVMDVDTVVVAIGQGPNPLVPRTTSGLEVNRKGNIVADPATGATSKPGVYAGGDIVTGAATVILAMGAGRAAAKAMHSYLTQKGPVQ</sequence>
<dbReference type="GO" id="GO:0004355">
    <property type="term" value="F:glutamate synthase (NADPH) activity"/>
    <property type="evidence" value="ECO:0007669"/>
    <property type="project" value="UniProtKB-EC"/>
</dbReference>
<evidence type="ECO:0000259" key="3">
    <source>
        <dbReference type="Pfam" id="PF14691"/>
    </source>
</evidence>
<feature type="domain" description="FAD/NAD(P)-binding" evidence="2">
    <location>
        <begin position="149"/>
        <end position="457"/>
    </location>
</feature>
<reference evidence="4" key="1">
    <citation type="submission" date="2019-03" db="EMBL/GenBank/DDBJ databases">
        <authorList>
            <person name="Hao L."/>
        </authorList>
    </citation>
    <scope>NUCLEOTIDE SEQUENCE</scope>
</reference>
<dbReference type="AlphaFoldDB" id="A0A485M7D3"/>
<protein>
    <submittedName>
        <fullName evidence="4">Glutamate synthase (NADPH), homotetrameric</fullName>
        <ecNumber evidence="4">1.4.1.13</ecNumber>
    </submittedName>
</protein>
<dbReference type="InterPro" id="IPR009051">
    <property type="entry name" value="Helical_ferredxn"/>
</dbReference>
<dbReference type="GO" id="GO:0051536">
    <property type="term" value="F:iron-sulfur cluster binding"/>
    <property type="evidence" value="ECO:0007669"/>
    <property type="project" value="InterPro"/>
</dbReference>
<accession>A0A485M7D3</accession>
<gene>
    <name evidence="4" type="primary">gltA</name>
    <name evidence="4" type="ORF">SCFA_550004</name>
</gene>
<dbReference type="SUPFAM" id="SSF51971">
    <property type="entry name" value="Nucleotide-binding domain"/>
    <property type="match status" value="1"/>
</dbReference>
<dbReference type="Pfam" id="PF07992">
    <property type="entry name" value="Pyr_redox_2"/>
    <property type="match status" value="1"/>
</dbReference>
<dbReference type="NCBIfam" id="TIGR01316">
    <property type="entry name" value="gltA"/>
    <property type="match status" value="1"/>
</dbReference>
<dbReference type="InterPro" id="IPR023753">
    <property type="entry name" value="FAD/NAD-binding_dom"/>
</dbReference>
<dbReference type="Gene3D" id="1.10.1060.10">
    <property type="entry name" value="Alpha-helical ferredoxin"/>
    <property type="match status" value="1"/>
</dbReference>
<name>A0A485M7D3_9ZZZZ</name>
<evidence type="ECO:0000313" key="4">
    <source>
        <dbReference type="EMBL" id="VFU18700.1"/>
    </source>
</evidence>
<dbReference type="InterPro" id="IPR036188">
    <property type="entry name" value="FAD/NAD-bd_sf"/>
</dbReference>
<dbReference type="EMBL" id="CAADRN010000356">
    <property type="protein sequence ID" value="VFU18700.1"/>
    <property type="molecule type" value="Genomic_DNA"/>
</dbReference>
<dbReference type="PRINTS" id="PR00419">
    <property type="entry name" value="ADXRDTASE"/>
</dbReference>